<dbReference type="SUPFAM" id="SSF56601">
    <property type="entry name" value="beta-lactamase/transpeptidase-like"/>
    <property type="match status" value="1"/>
</dbReference>
<dbReference type="STRING" id="1548547.BA177_15820"/>
<dbReference type="KEGG" id="woc:BA177_15820"/>
<accession>A0A193LLF1</accession>
<feature type="domain" description="Beta-lactamase-related" evidence="1">
    <location>
        <begin position="6"/>
        <end position="320"/>
    </location>
</feature>
<dbReference type="RefSeq" id="WP_068619522.1">
    <property type="nucleotide sequence ID" value="NZ_CP016268.1"/>
</dbReference>
<reference evidence="2 3" key="1">
    <citation type="submission" date="2016-06" db="EMBL/GenBank/DDBJ databases">
        <title>Complete genome sequence of a deep-branching marine Gamma Proteobacterium Woeseia oceani type strain XK5.</title>
        <authorList>
            <person name="Mu D."/>
            <person name="Du Z."/>
        </authorList>
    </citation>
    <scope>NUCLEOTIDE SEQUENCE [LARGE SCALE GENOMIC DNA]</scope>
    <source>
        <strain evidence="2 3">XK5</strain>
    </source>
</reference>
<dbReference type="Gene3D" id="3.40.710.10">
    <property type="entry name" value="DD-peptidase/beta-lactamase superfamily"/>
    <property type="match status" value="1"/>
</dbReference>
<dbReference type="AlphaFoldDB" id="A0A193LLF1"/>
<dbReference type="PANTHER" id="PTHR46825:SF9">
    <property type="entry name" value="BETA-LACTAMASE-RELATED DOMAIN-CONTAINING PROTEIN"/>
    <property type="match status" value="1"/>
</dbReference>
<keyword evidence="3" id="KW-1185">Reference proteome</keyword>
<gene>
    <name evidence="2" type="ORF">BA177_15820</name>
</gene>
<dbReference type="EMBL" id="CP016268">
    <property type="protein sequence ID" value="ANO53317.1"/>
    <property type="molecule type" value="Genomic_DNA"/>
</dbReference>
<evidence type="ECO:0000313" key="2">
    <source>
        <dbReference type="EMBL" id="ANO53317.1"/>
    </source>
</evidence>
<dbReference type="Proteomes" id="UP000092695">
    <property type="component" value="Chromosome"/>
</dbReference>
<sequence>MAADVDNLFSRYQGDDVPGAAVMVIRDGDVVLERTYGMANLEDGIAIAPTSNFRLASITKQFTASSIMLLVEQGKLSLDDTLSDSFDEFPAYGREITLRHLLQHNSGLIDYEGMIPDDYAGQVSDRDALRMMYDVSETYFPPGSEYRYSNTGYAVLAMLIEDITGMPFARFLQEHIFEPLGMDNTVAYQRGVSTVANRAYGYTVDNGKVSFSDQSTTSAVLGDGGIYTSLRDYYKWDQALYTERILSQKSLRQMWTGNFGDYGLGWRVDRKNGHRRLHHDGSTSGFRNYVIRYPDHRMTVLVLTNRRGPDVKPLAEAVAELYLP</sequence>
<protein>
    <recommendedName>
        <fullName evidence="1">Beta-lactamase-related domain-containing protein</fullName>
    </recommendedName>
</protein>
<name>A0A193LLF1_9GAMM</name>
<organism evidence="2 3">
    <name type="scientific">Woeseia oceani</name>
    <dbReference type="NCBI Taxonomy" id="1548547"/>
    <lineage>
        <taxon>Bacteria</taxon>
        <taxon>Pseudomonadati</taxon>
        <taxon>Pseudomonadota</taxon>
        <taxon>Gammaproteobacteria</taxon>
        <taxon>Woeseiales</taxon>
        <taxon>Woeseiaceae</taxon>
        <taxon>Woeseia</taxon>
    </lineage>
</organism>
<proteinExistence type="predicted"/>
<evidence type="ECO:0000259" key="1">
    <source>
        <dbReference type="Pfam" id="PF00144"/>
    </source>
</evidence>
<dbReference type="InterPro" id="IPR050491">
    <property type="entry name" value="AmpC-like"/>
</dbReference>
<dbReference type="InterPro" id="IPR012338">
    <property type="entry name" value="Beta-lactam/transpept-like"/>
</dbReference>
<dbReference type="InterPro" id="IPR001466">
    <property type="entry name" value="Beta-lactam-related"/>
</dbReference>
<evidence type="ECO:0000313" key="3">
    <source>
        <dbReference type="Proteomes" id="UP000092695"/>
    </source>
</evidence>
<dbReference type="Pfam" id="PF00144">
    <property type="entry name" value="Beta-lactamase"/>
    <property type="match status" value="1"/>
</dbReference>
<dbReference type="PANTHER" id="PTHR46825">
    <property type="entry name" value="D-ALANYL-D-ALANINE-CARBOXYPEPTIDASE/ENDOPEPTIDASE AMPH"/>
    <property type="match status" value="1"/>
</dbReference>